<dbReference type="PANTHER" id="PTHR33495:SF2">
    <property type="entry name" value="ANTI-SIGMA FACTOR ANTAGONIST TM_1081-RELATED"/>
    <property type="match status" value="1"/>
</dbReference>
<dbReference type="GO" id="GO:0043856">
    <property type="term" value="F:anti-sigma factor antagonist activity"/>
    <property type="evidence" value="ECO:0007669"/>
    <property type="project" value="TreeGrafter"/>
</dbReference>
<dbReference type="KEGG" id="cad:Curi_c17800"/>
<dbReference type="InterPro" id="IPR036513">
    <property type="entry name" value="STAS_dom_sf"/>
</dbReference>
<dbReference type="Pfam" id="PF01740">
    <property type="entry name" value="STAS"/>
    <property type="match status" value="1"/>
</dbReference>
<dbReference type="eggNOG" id="COG1366">
    <property type="taxonomic scope" value="Bacteria"/>
</dbReference>
<proteinExistence type="predicted"/>
<dbReference type="Gene3D" id="3.30.750.24">
    <property type="entry name" value="STAS domain"/>
    <property type="match status" value="1"/>
</dbReference>
<feature type="domain" description="STAS" evidence="1">
    <location>
        <begin position="17"/>
        <end position="92"/>
    </location>
</feature>
<protein>
    <submittedName>
        <fullName evidence="2">Anti-sigma factor antagonist</fullName>
    </submittedName>
</protein>
<dbReference type="STRING" id="1128398.Curi_c17800"/>
<sequence>MSFEKILVSETFAVKEADEIRQKTEELLEKGNREFIFDFSQCNFMDSTGLGVLVSLHKRCSEMNGRVKIESVYNRDVLKIFELTRLDKVFGL</sequence>
<keyword evidence="3" id="KW-1185">Reference proteome</keyword>
<name>K0B138_GOTA9</name>
<accession>K0B138</accession>
<dbReference type="OrthoDB" id="9793697at2"/>
<dbReference type="PROSITE" id="PS50801">
    <property type="entry name" value="STAS"/>
    <property type="match status" value="1"/>
</dbReference>
<dbReference type="EMBL" id="CP003326">
    <property type="protein sequence ID" value="AFS78787.1"/>
    <property type="molecule type" value="Genomic_DNA"/>
</dbReference>
<dbReference type="PANTHER" id="PTHR33495">
    <property type="entry name" value="ANTI-SIGMA FACTOR ANTAGONIST TM_1081-RELATED-RELATED"/>
    <property type="match status" value="1"/>
</dbReference>
<reference evidence="2 3" key="1">
    <citation type="journal article" date="2012" name="PLoS ONE">
        <title>The purine-utilizing bacterium Clostridium acidurici 9a: a genome-guided metabolic reconsideration.</title>
        <authorList>
            <person name="Hartwich K."/>
            <person name="Poehlein A."/>
            <person name="Daniel R."/>
        </authorList>
    </citation>
    <scope>NUCLEOTIDE SEQUENCE [LARGE SCALE GENOMIC DNA]</scope>
    <source>
        <strain evidence="3">ATCC 7906 / DSM 604 / BCRC 14475 / CIP 104303 / KCTC 5404 / NCIMB 10678 / 9a</strain>
    </source>
</reference>
<evidence type="ECO:0000259" key="1">
    <source>
        <dbReference type="PROSITE" id="PS50801"/>
    </source>
</evidence>
<evidence type="ECO:0000313" key="3">
    <source>
        <dbReference type="Proteomes" id="UP000006094"/>
    </source>
</evidence>
<dbReference type="InterPro" id="IPR002645">
    <property type="entry name" value="STAS_dom"/>
</dbReference>
<evidence type="ECO:0000313" key="2">
    <source>
        <dbReference type="EMBL" id="AFS78787.1"/>
    </source>
</evidence>
<dbReference type="Proteomes" id="UP000006094">
    <property type="component" value="Chromosome"/>
</dbReference>
<dbReference type="AlphaFoldDB" id="K0B138"/>
<organism evidence="2 3">
    <name type="scientific">Gottschalkia acidurici (strain ATCC 7906 / DSM 604 / BCRC 14475 / CIP 104303 / KCTC 5404 / NCIMB 10678 / 9a)</name>
    <name type="common">Clostridium acidurici</name>
    <dbReference type="NCBI Taxonomy" id="1128398"/>
    <lineage>
        <taxon>Bacteria</taxon>
        <taxon>Bacillati</taxon>
        <taxon>Bacillota</taxon>
        <taxon>Tissierellia</taxon>
        <taxon>Tissierellales</taxon>
        <taxon>Gottschalkiaceae</taxon>
        <taxon>Gottschalkia</taxon>
    </lineage>
</organism>
<dbReference type="CDD" id="cd07043">
    <property type="entry name" value="STAS_anti-anti-sigma_factors"/>
    <property type="match status" value="1"/>
</dbReference>
<dbReference type="SUPFAM" id="SSF52091">
    <property type="entry name" value="SpoIIaa-like"/>
    <property type="match status" value="1"/>
</dbReference>
<gene>
    <name evidence="2" type="ordered locus">Curi_c17800</name>
</gene>
<dbReference type="HOGENOM" id="CLU_115403_9_4_9"/>
<dbReference type="RefSeq" id="WP_014967923.1">
    <property type="nucleotide sequence ID" value="NC_018664.1"/>
</dbReference>